<keyword evidence="2" id="KW-1185">Reference proteome</keyword>
<organism evidence="1 2">
    <name type="scientific">Mobilicoccus caccae</name>
    <dbReference type="NCBI Taxonomy" id="1859295"/>
    <lineage>
        <taxon>Bacteria</taxon>
        <taxon>Bacillati</taxon>
        <taxon>Actinomycetota</taxon>
        <taxon>Actinomycetes</taxon>
        <taxon>Micrococcales</taxon>
        <taxon>Dermatophilaceae</taxon>
        <taxon>Mobilicoccus</taxon>
    </lineage>
</organism>
<gene>
    <name evidence="1" type="ORF">GCM10025883_16530</name>
</gene>
<reference evidence="2" key="1">
    <citation type="journal article" date="2019" name="Int. J. Syst. Evol. Microbiol.">
        <title>The Global Catalogue of Microorganisms (GCM) 10K type strain sequencing project: providing services to taxonomists for standard genome sequencing and annotation.</title>
        <authorList>
            <consortium name="The Broad Institute Genomics Platform"/>
            <consortium name="The Broad Institute Genome Sequencing Center for Infectious Disease"/>
            <person name="Wu L."/>
            <person name="Ma J."/>
        </authorList>
    </citation>
    <scope>NUCLEOTIDE SEQUENCE [LARGE SCALE GENOMIC DNA]</scope>
    <source>
        <strain evidence="2">NBRC 113072</strain>
    </source>
</reference>
<comment type="caution">
    <text evidence="1">The sequence shown here is derived from an EMBL/GenBank/DDBJ whole genome shotgun (WGS) entry which is preliminary data.</text>
</comment>
<sequence length="65" mass="6505">MDLTADLVVSAADAARSSALRGYDAVHCATATALEGSDLVAAAGGGRLLAAWRSAGMNVVDIDDQ</sequence>
<dbReference type="Proteomes" id="UP001157126">
    <property type="component" value="Unassembled WGS sequence"/>
</dbReference>
<evidence type="ECO:0000313" key="2">
    <source>
        <dbReference type="Proteomes" id="UP001157126"/>
    </source>
</evidence>
<proteinExistence type="predicted"/>
<accession>A0ABQ6INV9</accession>
<protein>
    <submittedName>
        <fullName evidence="1">Uncharacterized protein</fullName>
    </submittedName>
</protein>
<name>A0ABQ6INV9_9MICO</name>
<evidence type="ECO:0000313" key="1">
    <source>
        <dbReference type="EMBL" id="GMA39608.1"/>
    </source>
</evidence>
<dbReference type="RefSeq" id="WP_284303485.1">
    <property type="nucleotide sequence ID" value="NZ_BSUO01000001.1"/>
</dbReference>
<dbReference type="EMBL" id="BSUO01000001">
    <property type="protein sequence ID" value="GMA39608.1"/>
    <property type="molecule type" value="Genomic_DNA"/>
</dbReference>